<comment type="caution">
    <text evidence="1">The sequence shown here is derived from an EMBL/GenBank/DDBJ whole genome shotgun (WGS) entry which is preliminary data.</text>
</comment>
<name>A0A391NUC0_9EUKA</name>
<protein>
    <submittedName>
        <fullName evidence="1">Uncharacterized protein</fullName>
    </submittedName>
</protein>
<evidence type="ECO:0000313" key="2">
    <source>
        <dbReference type="Proteomes" id="UP000265618"/>
    </source>
</evidence>
<gene>
    <name evidence="1" type="ORF">KIPB_013370</name>
</gene>
<dbReference type="Proteomes" id="UP000265618">
    <property type="component" value="Unassembled WGS sequence"/>
</dbReference>
<organism evidence="1 2">
    <name type="scientific">Kipferlia bialata</name>
    <dbReference type="NCBI Taxonomy" id="797122"/>
    <lineage>
        <taxon>Eukaryota</taxon>
        <taxon>Metamonada</taxon>
        <taxon>Carpediemonas-like organisms</taxon>
        <taxon>Kipferlia</taxon>
    </lineage>
</organism>
<accession>A0A391NUC0</accession>
<keyword evidence="2" id="KW-1185">Reference proteome</keyword>
<dbReference type="AlphaFoldDB" id="A0A391NUC0"/>
<evidence type="ECO:0000313" key="1">
    <source>
        <dbReference type="EMBL" id="GCA64150.1"/>
    </source>
</evidence>
<proteinExistence type="predicted"/>
<dbReference type="EMBL" id="BDIP01006309">
    <property type="protein sequence ID" value="GCA64150.1"/>
    <property type="molecule type" value="Genomic_DNA"/>
</dbReference>
<sequence>YHRNQDPVAIENGTELYVSMTDDESTAVEADWDEDSLYYSVDLMGPDSLGGNANVYLWYRCQEDDEDLLQLETVR</sequence>
<feature type="non-terminal residue" evidence="1">
    <location>
        <position position="1"/>
    </location>
</feature>
<reference evidence="1 2" key="1">
    <citation type="journal article" date="2018" name="PLoS ONE">
        <title>The draft genome of Kipferlia bialata reveals reductive genome evolution in fornicate parasites.</title>
        <authorList>
            <person name="Tanifuji G."/>
            <person name="Takabayashi S."/>
            <person name="Kume K."/>
            <person name="Takagi M."/>
            <person name="Nakayama T."/>
            <person name="Kamikawa R."/>
            <person name="Inagaki Y."/>
            <person name="Hashimoto T."/>
        </authorList>
    </citation>
    <scope>NUCLEOTIDE SEQUENCE [LARGE SCALE GENOMIC DNA]</scope>
    <source>
        <strain evidence="1">NY0173</strain>
    </source>
</reference>